<dbReference type="Proteomes" id="UP001150641">
    <property type="component" value="Unassembled WGS sequence"/>
</dbReference>
<keyword evidence="2" id="KW-1185">Reference proteome</keyword>
<organism evidence="1 2">
    <name type="scientific">Dryocola boscaweniae</name>
    <dbReference type="NCBI Taxonomy" id="2925397"/>
    <lineage>
        <taxon>Bacteria</taxon>
        <taxon>Pseudomonadati</taxon>
        <taxon>Pseudomonadota</taxon>
        <taxon>Gammaproteobacteria</taxon>
        <taxon>Enterobacterales</taxon>
        <taxon>Enterobacteriaceae</taxon>
        <taxon>Dryocola</taxon>
    </lineage>
</organism>
<name>A0A9X2W6C3_9ENTR</name>
<dbReference type="RefSeq" id="WP_271122625.1">
    <property type="nucleotide sequence ID" value="NZ_JALHAN010000063.1"/>
</dbReference>
<accession>A0A9X2W6C3</accession>
<gene>
    <name evidence="1" type="ORF">MUA00_08275</name>
</gene>
<comment type="caution">
    <text evidence="1">The sequence shown here is derived from an EMBL/GenBank/DDBJ whole genome shotgun (WGS) entry which is preliminary data.</text>
</comment>
<sequence>MKAKSKKIIFMLFLAGSVLLGYFIWRALHPAQIVAVHQRNNYSDILVRNLPFTDKGKIRWWLENKSIIKEKYNAPKPAEDGFYVMIFWDFGEGYKEEGKYDRMCFYDMQTPKNCIDKEKFMTIYKYNDEEPFFSFDGNRYLIGKNGGIVKMKNK</sequence>
<protein>
    <submittedName>
        <fullName evidence="1">DUF943 family protein</fullName>
    </submittedName>
</protein>
<proteinExistence type="predicted"/>
<dbReference type="InterPro" id="IPR010351">
    <property type="entry name" value="DUF943"/>
</dbReference>
<reference evidence="1" key="1">
    <citation type="submission" date="2022-03" db="EMBL/GenBank/DDBJ databases">
        <title>Proposal of a novel genus Dryocolo and two novel species.</title>
        <authorList>
            <person name="Maddock D.W."/>
            <person name="Brady C.L."/>
            <person name="Denman S."/>
            <person name="Arnold D."/>
        </authorList>
    </citation>
    <scope>NUCLEOTIDE SEQUENCE</scope>
    <source>
        <strain evidence="1">H6W4</strain>
    </source>
</reference>
<dbReference type="EMBL" id="JALHAP010000076">
    <property type="protein sequence ID" value="MCT4701801.1"/>
    <property type="molecule type" value="Genomic_DNA"/>
</dbReference>
<dbReference type="AlphaFoldDB" id="A0A9X2W6C3"/>
<evidence type="ECO:0000313" key="2">
    <source>
        <dbReference type="Proteomes" id="UP001150641"/>
    </source>
</evidence>
<evidence type="ECO:0000313" key="1">
    <source>
        <dbReference type="EMBL" id="MCT4701801.1"/>
    </source>
</evidence>
<dbReference type="Pfam" id="PF06092">
    <property type="entry name" value="DUF943"/>
    <property type="match status" value="1"/>
</dbReference>